<dbReference type="GO" id="GO:0004376">
    <property type="term" value="F:GPI mannosyltransferase activity"/>
    <property type="evidence" value="ECO:0007669"/>
    <property type="project" value="InterPro"/>
</dbReference>
<dbReference type="UniPathway" id="UPA00196"/>
<feature type="transmembrane region" description="Helical" evidence="11">
    <location>
        <begin position="239"/>
        <end position="262"/>
    </location>
</feature>
<keyword evidence="6 11" id="KW-0812">Transmembrane</keyword>
<evidence type="ECO:0000256" key="11">
    <source>
        <dbReference type="SAM" id="Phobius"/>
    </source>
</evidence>
<dbReference type="GO" id="GO:0000009">
    <property type="term" value="F:alpha-1,6-mannosyltransferase activity"/>
    <property type="evidence" value="ECO:0007669"/>
    <property type="project" value="InterPro"/>
</dbReference>
<dbReference type="PANTHER" id="PTHR12468">
    <property type="entry name" value="GPI MANNOSYLTRANSFERASE 2"/>
    <property type="match status" value="1"/>
</dbReference>
<gene>
    <name evidence="12" type="ORF">EV385_1549</name>
</gene>
<feature type="transmembrane region" description="Helical" evidence="11">
    <location>
        <begin position="156"/>
        <end position="177"/>
    </location>
</feature>
<dbReference type="AlphaFoldDB" id="A0A4Q7ZHA5"/>
<dbReference type="GO" id="GO:0006506">
    <property type="term" value="P:GPI anchor biosynthetic process"/>
    <property type="evidence" value="ECO:0007669"/>
    <property type="project" value="UniProtKB-UniPathway"/>
</dbReference>
<keyword evidence="3" id="KW-0337">GPI-anchor biosynthesis</keyword>
<organism evidence="12 13">
    <name type="scientific">Krasilnikovia cinnamomea</name>
    <dbReference type="NCBI Taxonomy" id="349313"/>
    <lineage>
        <taxon>Bacteria</taxon>
        <taxon>Bacillati</taxon>
        <taxon>Actinomycetota</taxon>
        <taxon>Actinomycetes</taxon>
        <taxon>Micromonosporales</taxon>
        <taxon>Micromonosporaceae</taxon>
        <taxon>Krasilnikovia</taxon>
    </lineage>
</organism>
<dbReference type="Proteomes" id="UP000292564">
    <property type="component" value="Unassembled WGS sequence"/>
</dbReference>
<keyword evidence="9 11" id="KW-0472">Membrane</keyword>
<feature type="transmembrane region" description="Helical" evidence="11">
    <location>
        <begin position="377"/>
        <end position="401"/>
    </location>
</feature>
<dbReference type="PANTHER" id="PTHR12468:SF2">
    <property type="entry name" value="GPI MANNOSYLTRANSFERASE 2"/>
    <property type="match status" value="1"/>
</dbReference>
<evidence type="ECO:0000256" key="7">
    <source>
        <dbReference type="ARBA" id="ARBA00022824"/>
    </source>
</evidence>
<dbReference type="InterPro" id="IPR007315">
    <property type="entry name" value="PIG-V/Gpi18"/>
</dbReference>
<comment type="pathway">
    <text evidence="2">Glycolipid biosynthesis; glycosylphosphatidylinositol-anchor biosynthesis.</text>
</comment>
<dbReference type="Pfam" id="PF04188">
    <property type="entry name" value="Mannosyl_trans2"/>
    <property type="match status" value="1"/>
</dbReference>
<sequence length="403" mass="42134">MSVVADETTGGTAPPSDTTATEPAPGLWARAGRWRGVGVAVGILALTRVGQLVMLLWLGAAADDGVGLRGRLLVWDAGWFLRVAVRGYPHGYTYGDDGQLQGNELAFFPLYPMLIRGLAALGLEAPTAAIAVSWVASVGAAVALHLLGTSLYGRRAGWALVAICCSAPVSVVLSMAYSESLFLALVAGMLVAAHRRVWWVAGLLGLGAALTRPTGAAAALALAVAALLELRRADARRRWWMPVGAALLALAGVPAYLGWVGLRVGDASAWFRIQTAGWGTSFDYGESTVAFVGRTLSSGDGWIPVSVALLLLVALGAAAMGLAGRPWLPLAVYGVVAMVLVYGQAGFYHSKPRLLLPVLLTLLPAVVAAARARPRVAVLAITAWAAFGLWYGAYLVVVWPYTL</sequence>
<evidence type="ECO:0000313" key="13">
    <source>
        <dbReference type="Proteomes" id="UP000292564"/>
    </source>
</evidence>
<dbReference type="EMBL" id="SHKY01000001">
    <property type="protein sequence ID" value="RZU49794.1"/>
    <property type="molecule type" value="Genomic_DNA"/>
</dbReference>
<keyword evidence="4 12" id="KW-0328">Glycosyltransferase</keyword>
<evidence type="ECO:0000313" key="12">
    <source>
        <dbReference type="EMBL" id="RZU49794.1"/>
    </source>
</evidence>
<evidence type="ECO:0000256" key="5">
    <source>
        <dbReference type="ARBA" id="ARBA00022679"/>
    </source>
</evidence>
<evidence type="ECO:0000256" key="8">
    <source>
        <dbReference type="ARBA" id="ARBA00022989"/>
    </source>
</evidence>
<comment type="caution">
    <text evidence="12">The sequence shown here is derived from an EMBL/GenBank/DDBJ whole genome shotgun (WGS) entry which is preliminary data.</text>
</comment>
<proteinExistence type="predicted"/>
<evidence type="ECO:0000256" key="9">
    <source>
        <dbReference type="ARBA" id="ARBA00023136"/>
    </source>
</evidence>
<dbReference type="GO" id="GO:0016020">
    <property type="term" value="C:membrane"/>
    <property type="evidence" value="ECO:0007669"/>
    <property type="project" value="GOC"/>
</dbReference>
<feature type="transmembrane region" description="Helical" evidence="11">
    <location>
        <begin position="354"/>
        <end position="370"/>
    </location>
</feature>
<evidence type="ECO:0000256" key="3">
    <source>
        <dbReference type="ARBA" id="ARBA00022502"/>
    </source>
</evidence>
<feature type="transmembrane region" description="Helical" evidence="11">
    <location>
        <begin position="301"/>
        <end position="323"/>
    </location>
</feature>
<feature type="transmembrane region" description="Helical" evidence="11">
    <location>
        <begin position="118"/>
        <end position="144"/>
    </location>
</feature>
<feature type="transmembrane region" description="Helical" evidence="11">
    <location>
        <begin position="37"/>
        <end position="60"/>
    </location>
</feature>
<comment type="subcellular location">
    <subcellularLocation>
        <location evidence="1">Endoplasmic reticulum membrane</location>
        <topology evidence="1">Multi-pass membrane protein</topology>
    </subcellularLocation>
</comment>
<evidence type="ECO:0000256" key="10">
    <source>
        <dbReference type="SAM" id="MobiDB-lite"/>
    </source>
</evidence>
<evidence type="ECO:0000256" key="2">
    <source>
        <dbReference type="ARBA" id="ARBA00004687"/>
    </source>
</evidence>
<evidence type="ECO:0000256" key="6">
    <source>
        <dbReference type="ARBA" id="ARBA00022692"/>
    </source>
</evidence>
<keyword evidence="13" id="KW-1185">Reference proteome</keyword>
<keyword evidence="7" id="KW-0256">Endoplasmic reticulum</keyword>
<feature type="compositionally biased region" description="Polar residues" evidence="10">
    <location>
        <begin position="9"/>
        <end position="21"/>
    </location>
</feature>
<accession>A0A4Q7ZHA5</accession>
<evidence type="ECO:0000256" key="4">
    <source>
        <dbReference type="ARBA" id="ARBA00022676"/>
    </source>
</evidence>
<feature type="region of interest" description="Disordered" evidence="10">
    <location>
        <begin position="1"/>
        <end position="25"/>
    </location>
</feature>
<reference evidence="12 13" key="1">
    <citation type="submission" date="2019-02" db="EMBL/GenBank/DDBJ databases">
        <title>Sequencing the genomes of 1000 actinobacteria strains.</title>
        <authorList>
            <person name="Klenk H.-P."/>
        </authorList>
    </citation>
    <scope>NUCLEOTIDE SEQUENCE [LARGE SCALE GENOMIC DNA]</scope>
    <source>
        <strain evidence="12 13">DSM 45162</strain>
    </source>
</reference>
<keyword evidence="8 11" id="KW-1133">Transmembrane helix</keyword>
<feature type="transmembrane region" description="Helical" evidence="11">
    <location>
        <begin position="330"/>
        <end position="348"/>
    </location>
</feature>
<name>A0A4Q7ZHA5_9ACTN</name>
<feature type="transmembrane region" description="Helical" evidence="11">
    <location>
        <begin position="197"/>
        <end position="227"/>
    </location>
</feature>
<protein>
    <submittedName>
        <fullName evidence="12">Mannosyltransferase PIG-V</fullName>
    </submittedName>
</protein>
<keyword evidence="5 12" id="KW-0808">Transferase</keyword>
<evidence type="ECO:0000256" key="1">
    <source>
        <dbReference type="ARBA" id="ARBA00004477"/>
    </source>
</evidence>